<accession>A0ABU5ZVL1</accession>
<evidence type="ECO:0000313" key="3">
    <source>
        <dbReference type="Proteomes" id="UP001327027"/>
    </source>
</evidence>
<name>A0ABU5ZVL1_9FLAO</name>
<evidence type="ECO:0000256" key="1">
    <source>
        <dbReference type="SAM" id="MobiDB-lite"/>
    </source>
</evidence>
<feature type="compositionally biased region" description="Polar residues" evidence="1">
    <location>
        <begin position="1325"/>
        <end position="1334"/>
    </location>
</feature>
<gene>
    <name evidence="2" type="ORF">U6A24_09930</name>
</gene>
<keyword evidence="3" id="KW-1185">Reference proteome</keyword>
<dbReference type="RefSeq" id="WP_324179810.1">
    <property type="nucleotide sequence ID" value="NZ_BAABAW010000007.1"/>
</dbReference>
<reference evidence="2 3" key="1">
    <citation type="journal article" date="2013" name="Int. J. Syst. Evol. Microbiol.">
        <title>Aquimarina gracilis sp. nov., isolated from the gut microflora of a mussel, Mytilus coruscus, and emended description of Aquimarina spongiae.</title>
        <authorList>
            <person name="Park S.C."/>
            <person name="Choe H.N."/>
            <person name="Baik K.S."/>
            <person name="Seong C.N."/>
        </authorList>
    </citation>
    <scope>NUCLEOTIDE SEQUENCE [LARGE SCALE GENOMIC DNA]</scope>
    <source>
        <strain evidence="2 3">PSC32</strain>
    </source>
</reference>
<comment type="caution">
    <text evidence="2">The sequence shown here is derived from an EMBL/GenBank/DDBJ whole genome shotgun (WGS) entry which is preliminary data.</text>
</comment>
<sequence>MAKQLHFFTLLCFFLLVLTVTAKGTIEKNTIDSNSESTKEVEKSIEEDPSITAIKKTALPVRAFRSFKSLDKFDVPEVVSKAVTRKFEEEGYAFNTQDSLKNKKWLDMANNTFATIDETGNYVDLLDEDGLGELPVAIRPQTISNITYTVGVAKAVFKPAYTELTVFLKIDTPKGTLILGGNDIKLSHEGGIVGDAKLALISQFTFNFDSGKVLVTLKGSFEDPATYALIDCSGFKELGIDANIKFANSFLYPVDKEGKERLGYVESGFRTVVGDWNDIVVNISLPEFGIRGLKGTTFRLNTAVFDFSDLRNDPAMPSNYLSKYYNENPDLWRGVYINTLEVVLPKEFSKKNSNKRTAFGATNLIIDSQGITGRFYAENIINIDEGSASKWQFSLDRFLIEIETNSIKAGEFNGEIILPVSKIDRLEYAAIIQPDEYTLQVSSTKDIEFDVWNAQVVLTKESYIEMKVKEGKFRPKANLHGTVNIASGLGKNDSGGAAQSKDKTVDFKGIVFENLLLQTESPKFSVTYFGYRGEMKIANFPLTVNEIGLRTPPGGKTAELLFNFNINLTSTQDGGNGGGSTLLIQAKLDDTGGRDKWKFDGVKLERVFIQMEVAGMELKGAIFIFDDDPTYGKGFAGSVAAKFTKGVQLDVEAKALFGRTSEFRYWFADASVTIPSGIPIFTGFALNSFGGGASNRMKMAGVNNNPNAAFTQIGASTSGVIYEPDQNSGLGLKASVGIITQNSEELFHATVEFGMTFRKSGGLRDIYFKGHGELVAALPSGFFETLKDNLGDIASVGGTIALPASPPSGAMSVDVFIGYDFVNDILHSTSEIYINFGILKGVGPSGRAGWMDLYVAPDEWHILIGTPDDPIGIALNLGILKLETKSYFMAGDGLPGSPPPPAIVAEILGIDASELDYTRDLNALEAGKGLAFGAHLSVTTGDLRFLIFYARFDAGIGFDIMIKDYGDARCKGSTEQIGLNGWYANGQSYAYLQGELGLNFKLFGAKKKIPIIKGGGAVILQARLPNPAWFQGYLGGHYNLLGGLIKGRFRFKIELGEKCEIVGGSVLDGIVVIGDMTPKEGSADVDVFAAPQVAFNLQINKVFEIPDESGDRKYKILLDKFEVTKDGNPIKGEIKWGDKNDVAAFYSHEILPPNSSLKGYIQVHFEEFVNGNWQKILDEGKVAIESKEVNFTTGEAPKTIPEHNIAYMYPIIGQKNFFTKEYNTGYINLKRGQSYLFDAVPGWRKSMAMTSSSGNTITKNFGYNSGKKQLTFSMPQEISTQTDYAVQVLLIPPSDGEIGANVTDTYSNKKLGGDTDSEDDKTGSFEGQSGQDVTGSDVEVKNRKVEGVLVQGEERELLAFEFRTSQYTTFDRKMRAMRESETYYDYFTYPYGLTLSLGIDPIEPFDLPELVGNDYTANVPLVIIKAVPEDNYYKNEIYPLLYQHYPFEGTITVSRDTDKVGVPPLEGVEPQSWYLTYLENGYTSDINVHNPFRYNLTHYYHQDFEDLRYQLVNSESQGASNKYLKLVTEPFPVMRKGKYKTELKYVLPGQVKSGKMHTVKYTNPLYD</sequence>
<protein>
    <submittedName>
        <fullName evidence="2">Uncharacterized protein</fullName>
    </submittedName>
</protein>
<dbReference type="EMBL" id="JAYKLX010000004">
    <property type="protein sequence ID" value="MEB3345781.1"/>
    <property type="molecule type" value="Genomic_DNA"/>
</dbReference>
<dbReference type="Proteomes" id="UP001327027">
    <property type="component" value="Unassembled WGS sequence"/>
</dbReference>
<proteinExistence type="predicted"/>
<evidence type="ECO:0000313" key="2">
    <source>
        <dbReference type="EMBL" id="MEB3345781.1"/>
    </source>
</evidence>
<organism evidence="2 3">
    <name type="scientific">Aquimarina gracilis</name>
    <dbReference type="NCBI Taxonomy" id="874422"/>
    <lineage>
        <taxon>Bacteria</taxon>
        <taxon>Pseudomonadati</taxon>
        <taxon>Bacteroidota</taxon>
        <taxon>Flavobacteriia</taxon>
        <taxon>Flavobacteriales</taxon>
        <taxon>Flavobacteriaceae</taxon>
        <taxon>Aquimarina</taxon>
    </lineage>
</organism>
<feature type="region of interest" description="Disordered" evidence="1">
    <location>
        <begin position="1301"/>
        <end position="1337"/>
    </location>
</feature>